<accession>A0AA39E294</accession>
<gene>
    <name evidence="1" type="ORF">PVL29_003578</name>
</gene>
<dbReference type="Proteomes" id="UP001168098">
    <property type="component" value="Unassembled WGS sequence"/>
</dbReference>
<sequence>MPFLLRKVSAVEVYSLLESCHPFSFDCASAMTEQLQTARWV</sequence>
<dbReference type="EMBL" id="JARBHA010000003">
    <property type="protein sequence ID" value="KAJ9705578.1"/>
    <property type="molecule type" value="Genomic_DNA"/>
</dbReference>
<evidence type="ECO:0000313" key="1">
    <source>
        <dbReference type="EMBL" id="KAJ9705578.1"/>
    </source>
</evidence>
<reference evidence="1 2" key="1">
    <citation type="journal article" date="2023" name="BMC Biotechnol.">
        <title>Vitis rotundifolia cv Carlos genome sequencing.</title>
        <authorList>
            <person name="Huff M."/>
            <person name="Hulse-Kemp A."/>
            <person name="Scheffler B."/>
            <person name="Youngblood R."/>
            <person name="Simpson S."/>
            <person name="Babiker E."/>
            <person name="Staton M."/>
        </authorList>
    </citation>
    <scope>NUCLEOTIDE SEQUENCE [LARGE SCALE GENOMIC DNA]</scope>
    <source>
        <tissue evidence="1">Leaf</tissue>
    </source>
</reference>
<proteinExistence type="predicted"/>
<dbReference type="AlphaFoldDB" id="A0AA39E294"/>
<protein>
    <submittedName>
        <fullName evidence="1">Uncharacterized protein</fullName>
    </submittedName>
</protein>
<organism evidence="1 2">
    <name type="scientific">Vitis rotundifolia</name>
    <name type="common">Muscadine grape</name>
    <dbReference type="NCBI Taxonomy" id="103349"/>
    <lineage>
        <taxon>Eukaryota</taxon>
        <taxon>Viridiplantae</taxon>
        <taxon>Streptophyta</taxon>
        <taxon>Embryophyta</taxon>
        <taxon>Tracheophyta</taxon>
        <taxon>Spermatophyta</taxon>
        <taxon>Magnoliopsida</taxon>
        <taxon>eudicotyledons</taxon>
        <taxon>Gunneridae</taxon>
        <taxon>Pentapetalae</taxon>
        <taxon>rosids</taxon>
        <taxon>Vitales</taxon>
        <taxon>Vitaceae</taxon>
        <taxon>Viteae</taxon>
        <taxon>Vitis</taxon>
    </lineage>
</organism>
<evidence type="ECO:0000313" key="2">
    <source>
        <dbReference type="Proteomes" id="UP001168098"/>
    </source>
</evidence>
<keyword evidence="2" id="KW-1185">Reference proteome</keyword>
<name>A0AA39E294_VITRO</name>
<comment type="caution">
    <text evidence="1">The sequence shown here is derived from an EMBL/GenBank/DDBJ whole genome shotgun (WGS) entry which is preliminary data.</text>
</comment>